<gene>
    <name evidence="2" type="ORF">MANT1106_LOCUS3837</name>
</gene>
<dbReference type="EMBL" id="HBFC01006827">
    <property type="protein sequence ID" value="CAD8701155.1"/>
    <property type="molecule type" value="Transcribed_RNA"/>
</dbReference>
<protein>
    <submittedName>
        <fullName evidence="2">Uncharacterized protein</fullName>
    </submittedName>
</protein>
<reference evidence="2" key="1">
    <citation type="submission" date="2021-01" db="EMBL/GenBank/DDBJ databases">
        <authorList>
            <person name="Corre E."/>
            <person name="Pelletier E."/>
            <person name="Niang G."/>
            <person name="Scheremetjew M."/>
            <person name="Finn R."/>
            <person name="Kale V."/>
            <person name="Holt S."/>
            <person name="Cochrane G."/>
            <person name="Meng A."/>
            <person name="Brown T."/>
            <person name="Cohen L."/>
        </authorList>
    </citation>
    <scope>NUCLEOTIDE SEQUENCE</scope>
    <source>
        <strain evidence="2">SL-175</strain>
    </source>
</reference>
<evidence type="ECO:0000313" key="2">
    <source>
        <dbReference type="EMBL" id="CAD8701155.1"/>
    </source>
</evidence>
<feature type="compositionally biased region" description="Basic residues" evidence="1">
    <location>
        <begin position="108"/>
        <end position="120"/>
    </location>
</feature>
<proteinExistence type="predicted"/>
<sequence length="141" mass="15014">MRAHDAAYGPAALTESHALPTFLNMLCASFNWRSRCRRSISALARSNACRSTAMPSYAASSSEGAATAAAAAVASADLAEAAVEAVGEAEEEEGSWALDAKVATESVRRRRRRAPRRHPGVRGTALTMQRRLRPWQGSSGV</sequence>
<name>A0A7S0X3S5_9CHLO</name>
<accession>A0A7S0X3S5</accession>
<organism evidence="2">
    <name type="scientific">Mantoniella antarctica</name>
    <dbReference type="NCBI Taxonomy" id="81844"/>
    <lineage>
        <taxon>Eukaryota</taxon>
        <taxon>Viridiplantae</taxon>
        <taxon>Chlorophyta</taxon>
        <taxon>Mamiellophyceae</taxon>
        <taxon>Mamiellales</taxon>
        <taxon>Mamiellaceae</taxon>
        <taxon>Mantoniella</taxon>
    </lineage>
</organism>
<feature type="region of interest" description="Disordered" evidence="1">
    <location>
        <begin position="107"/>
        <end position="141"/>
    </location>
</feature>
<evidence type="ECO:0000256" key="1">
    <source>
        <dbReference type="SAM" id="MobiDB-lite"/>
    </source>
</evidence>
<dbReference type="AlphaFoldDB" id="A0A7S0X3S5"/>